<dbReference type="RefSeq" id="WP_368505950.1">
    <property type="nucleotide sequence ID" value="NZ_CP162551.1"/>
</dbReference>
<dbReference type="Gene3D" id="3.40.50.300">
    <property type="entry name" value="P-loop containing nucleotide triphosphate hydrolases"/>
    <property type="match status" value="1"/>
</dbReference>
<dbReference type="EMBL" id="CP162551">
    <property type="protein sequence ID" value="XDI38696.1"/>
    <property type="molecule type" value="Genomic_DNA"/>
</dbReference>
<evidence type="ECO:0000256" key="4">
    <source>
        <dbReference type="ARBA" id="ARBA00022741"/>
    </source>
</evidence>
<protein>
    <recommendedName>
        <fullName evidence="8">Energy-coupling factor transporter ATP-binding protein EcfA2</fullName>
        <ecNumber evidence="8">7.-.-.-</ecNumber>
    </recommendedName>
</protein>
<dbReference type="InterPro" id="IPR003439">
    <property type="entry name" value="ABC_transporter-like_ATP-bd"/>
</dbReference>
<keyword evidence="5 8" id="KW-0067">ATP-binding</keyword>
<dbReference type="InterPro" id="IPR030946">
    <property type="entry name" value="EcfA2"/>
</dbReference>
<evidence type="ECO:0000259" key="9">
    <source>
        <dbReference type="PROSITE" id="PS50893"/>
    </source>
</evidence>
<dbReference type="GO" id="GO:0005524">
    <property type="term" value="F:ATP binding"/>
    <property type="evidence" value="ECO:0007669"/>
    <property type="project" value="UniProtKB-UniRule"/>
</dbReference>
<dbReference type="FunFam" id="3.40.50.300:FF:000224">
    <property type="entry name" value="Energy-coupling factor transporter ATP-binding protein EcfA"/>
    <property type="match status" value="1"/>
</dbReference>
<keyword evidence="6" id="KW-1278">Translocase</keyword>
<feature type="domain" description="ABC transporter" evidence="9">
    <location>
        <begin position="3"/>
        <end position="246"/>
    </location>
</feature>
<comment type="subcellular location">
    <subcellularLocation>
        <location evidence="1 8">Cell membrane</location>
        <topology evidence="1 8">Peripheral membrane protein</topology>
    </subcellularLocation>
</comment>
<dbReference type="SUPFAM" id="SSF52540">
    <property type="entry name" value="P-loop containing nucleoside triphosphate hydrolases"/>
    <property type="match status" value="1"/>
</dbReference>
<name>A0AB39BXN7_9BACI</name>
<evidence type="ECO:0000256" key="7">
    <source>
        <dbReference type="ARBA" id="ARBA00023136"/>
    </source>
</evidence>
<evidence type="ECO:0000256" key="6">
    <source>
        <dbReference type="ARBA" id="ARBA00022967"/>
    </source>
</evidence>
<dbReference type="GO" id="GO:0043190">
    <property type="term" value="C:ATP-binding cassette (ABC) transporter complex"/>
    <property type="evidence" value="ECO:0007669"/>
    <property type="project" value="TreeGrafter"/>
</dbReference>
<keyword evidence="4 8" id="KW-0547">Nucleotide-binding</keyword>
<organism evidence="10">
    <name type="scientific">Alkalihalophilus sp. As8PL</name>
    <dbReference type="NCBI Taxonomy" id="3237103"/>
    <lineage>
        <taxon>Bacteria</taxon>
        <taxon>Bacillati</taxon>
        <taxon>Bacillota</taxon>
        <taxon>Bacilli</taxon>
        <taxon>Bacillales</taxon>
        <taxon>Bacillaceae</taxon>
        <taxon>Alkalihalophilus</taxon>
    </lineage>
</organism>
<dbReference type="PANTHER" id="PTHR43553:SF27">
    <property type="entry name" value="ENERGY-COUPLING FACTOR TRANSPORTER ATP-BINDING PROTEIN ECFA2"/>
    <property type="match status" value="1"/>
</dbReference>
<accession>A0AB39BXN7</accession>
<dbReference type="PANTHER" id="PTHR43553">
    <property type="entry name" value="HEAVY METAL TRANSPORTER"/>
    <property type="match status" value="1"/>
</dbReference>
<dbReference type="InterPro" id="IPR017871">
    <property type="entry name" value="ABC_transporter-like_CS"/>
</dbReference>
<proteinExistence type="inferred from homology"/>
<dbReference type="PROSITE" id="PS00211">
    <property type="entry name" value="ABC_TRANSPORTER_1"/>
    <property type="match status" value="1"/>
</dbReference>
<dbReference type="GO" id="GO:0042626">
    <property type="term" value="F:ATPase-coupled transmembrane transporter activity"/>
    <property type="evidence" value="ECO:0007669"/>
    <property type="project" value="TreeGrafter"/>
</dbReference>
<dbReference type="EC" id="7.-.-.-" evidence="8"/>
<reference evidence="10" key="1">
    <citation type="submission" date="2024-07" db="EMBL/GenBank/DDBJ databases">
        <title>Identification and characteristics of an arsenic-resistant bacterial isolate, which belongs to a novel species.</title>
        <authorList>
            <person name="Juszczyk A."/>
            <person name="Kowalczyk A."/>
            <person name="Was K."/>
            <person name="Kosowicz W."/>
            <person name="Budzyn A."/>
            <person name="Latowski D."/>
        </authorList>
    </citation>
    <scope>NUCLEOTIDE SEQUENCE</scope>
    <source>
        <strain evidence="10">As8PL</strain>
    </source>
</reference>
<gene>
    <name evidence="10" type="ORF">AB3N04_10595</name>
</gene>
<comment type="subunit">
    <text evidence="8">Forms a stable energy-coupling factor (ECF) transporter complex composed of 2 membrane-embedded substrate-binding proteins (S component), 2 ATP-binding proteins (A component) and 2 transmembrane proteins (T component).</text>
</comment>
<dbReference type="NCBIfam" id="TIGR04521">
    <property type="entry name" value="ECF_ATPase_2"/>
    <property type="match status" value="1"/>
</dbReference>
<dbReference type="InterPro" id="IPR015856">
    <property type="entry name" value="ABC_transpr_CbiO/EcfA_su"/>
</dbReference>
<evidence type="ECO:0000313" key="10">
    <source>
        <dbReference type="EMBL" id="XDI38696.1"/>
    </source>
</evidence>
<dbReference type="CDD" id="cd03225">
    <property type="entry name" value="ABC_cobalt_CbiO_domain1"/>
    <property type="match status" value="1"/>
</dbReference>
<comment type="function">
    <text evidence="8">ATP-binding (A) component of a common energy-coupling factor (ECF) ABC-transporter complex.</text>
</comment>
<dbReference type="InterPro" id="IPR050095">
    <property type="entry name" value="ECF_ABC_transporter_ATP-bd"/>
</dbReference>
<sequence>MDITFKGVEHRYMIGTPFEKAALHPVDLSIPSGSFTAIIGHTGSGKSTMIQHINGLLKPSAGEIKVGPYTIRANQKKQSLRDLRQKVGLVFQYPEHQLFEETVAKDICFGPMNYGLTEEAALKRVKELLPLVGLGEDLLESSPFQLSGGQMRRVAIAGVLAIRPSVLVLDEPTAGLDPEGRKQMLELFANYHKQFGTTTILVTHHMEDAAKYADQLVVMNDGGVEMSGSREEIFKQTERLLEIGLDLPDTVRFLQQIKEKFHLKEVPLLFETDEVIDYVSNLLRKKEAR</sequence>
<dbReference type="Pfam" id="PF00005">
    <property type="entry name" value="ABC_tran"/>
    <property type="match status" value="1"/>
</dbReference>
<dbReference type="GO" id="GO:0015087">
    <property type="term" value="F:cobalt ion transmembrane transporter activity"/>
    <property type="evidence" value="ECO:0007669"/>
    <property type="project" value="UniProtKB-ARBA"/>
</dbReference>
<dbReference type="NCBIfam" id="NF010155">
    <property type="entry name" value="PRK13634.1"/>
    <property type="match status" value="1"/>
</dbReference>
<dbReference type="SMART" id="SM00382">
    <property type="entry name" value="AAA"/>
    <property type="match status" value="1"/>
</dbReference>
<evidence type="ECO:0000256" key="1">
    <source>
        <dbReference type="ARBA" id="ARBA00004202"/>
    </source>
</evidence>
<evidence type="ECO:0000256" key="2">
    <source>
        <dbReference type="ARBA" id="ARBA00022448"/>
    </source>
</evidence>
<evidence type="ECO:0000256" key="3">
    <source>
        <dbReference type="ARBA" id="ARBA00022475"/>
    </source>
</evidence>
<dbReference type="PROSITE" id="PS50893">
    <property type="entry name" value="ABC_TRANSPORTER_2"/>
    <property type="match status" value="1"/>
</dbReference>
<dbReference type="GO" id="GO:0016887">
    <property type="term" value="F:ATP hydrolysis activity"/>
    <property type="evidence" value="ECO:0007669"/>
    <property type="project" value="InterPro"/>
</dbReference>
<dbReference type="InterPro" id="IPR027417">
    <property type="entry name" value="P-loop_NTPase"/>
</dbReference>
<evidence type="ECO:0000256" key="5">
    <source>
        <dbReference type="ARBA" id="ARBA00022840"/>
    </source>
</evidence>
<keyword evidence="3 8" id="KW-1003">Cell membrane</keyword>
<keyword evidence="7 8" id="KW-0472">Membrane</keyword>
<dbReference type="InterPro" id="IPR003593">
    <property type="entry name" value="AAA+_ATPase"/>
</dbReference>
<comment type="similarity">
    <text evidence="8">Belongs to the ABC transporter superfamily. Energy-coupling factor EcfA family.</text>
</comment>
<dbReference type="AlphaFoldDB" id="A0AB39BXN7"/>
<evidence type="ECO:0000256" key="8">
    <source>
        <dbReference type="RuleBase" id="RU365104"/>
    </source>
</evidence>
<keyword evidence="2 8" id="KW-0813">Transport</keyword>